<name>A0A8D8AZN1_CULPI</name>
<evidence type="ECO:0000256" key="1">
    <source>
        <dbReference type="SAM" id="MobiDB-lite"/>
    </source>
</evidence>
<reference evidence="2" key="1">
    <citation type="submission" date="2021-05" db="EMBL/GenBank/DDBJ databases">
        <authorList>
            <person name="Alioto T."/>
            <person name="Alioto T."/>
            <person name="Gomez Garrido J."/>
        </authorList>
    </citation>
    <scope>NUCLEOTIDE SEQUENCE</scope>
</reference>
<dbReference type="AlphaFoldDB" id="A0A8D8AZN1"/>
<accession>A0A8D8AZN1</accession>
<dbReference type="EMBL" id="HBUE01046432">
    <property type="protein sequence ID" value="CAG6462832.1"/>
    <property type="molecule type" value="Transcribed_RNA"/>
</dbReference>
<sequence>MEPSLYPALEINMIAGPSTLHRSQQLLYPGGHAAEVTEYMKDLDKAEAVDRNSHTLLHETQTADVIFKEIATAMTMLASKSKRSIKECTAATPPSPPTASTEHTSREAMY</sequence>
<protein>
    <submittedName>
        <fullName evidence="2">(northern house mosquito) hypothetical protein</fullName>
    </submittedName>
</protein>
<proteinExistence type="predicted"/>
<feature type="region of interest" description="Disordered" evidence="1">
    <location>
        <begin position="85"/>
        <end position="110"/>
    </location>
</feature>
<organism evidence="2">
    <name type="scientific">Culex pipiens</name>
    <name type="common">House mosquito</name>
    <dbReference type="NCBI Taxonomy" id="7175"/>
    <lineage>
        <taxon>Eukaryota</taxon>
        <taxon>Metazoa</taxon>
        <taxon>Ecdysozoa</taxon>
        <taxon>Arthropoda</taxon>
        <taxon>Hexapoda</taxon>
        <taxon>Insecta</taxon>
        <taxon>Pterygota</taxon>
        <taxon>Neoptera</taxon>
        <taxon>Endopterygota</taxon>
        <taxon>Diptera</taxon>
        <taxon>Nematocera</taxon>
        <taxon>Culicoidea</taxon>
        <taxon>Culicidae</taxon>
        <taxon>Culicinae</taxon>
        <taxon>Culicini</taxon>
        <taxon>Culex</taxon>
        <taxon>Culex</taxon>
    </lineage>
</organism>
<evidence type="ECO:0000313" key="2">
    <source>
        <dbReference type="EMBL" id="CAG6462831.1"/>
    </source>
</evidence>
<dbReference type="EMBL" id="HBUE01046428">
    <property type="protein sequence ID" value="CAG6462831.1"/>
    <property type="molecule type" value="Transcribed_RNA"/>
</dbReference>